<comment type="subcellular location">
    <subcellularLocation>
        <location evidence="1">Membrane</location>
        <topology evidence="1">Multi-pass membrane protein</topology>
    </subcellularLocation>
</comment>
<dbReference type="InterPro" id="IPR000832">
    <property type="entry name" value="GPCR_2_secretin-like"/>
</dbReference>
<evidence type="ECO:0000313" key="8">
    <source>
        <dbReference type="Proteomes" id="UP001307889"/>
    </source>
</evidence>
<dbReference type="SUPFAM" id="SSF81321">
    <property type="entry name" value="Family A G protein-coupled receptor-like"/>
    <property type="match status" value="1"/>
</dbReference>
<gene>
    <name evidence="7" type="ORF">NTJ_09304</name>
</gene>
<evidence type="ECO:0000256" key="3">
    <source>
        <dbReference type="ARBA" id="ARBA00022989"/>
    </source>
</evidence>
<dbReference type="InterPro" id="IPR050332">
    <property type="entry name" value="GPCR_2"/>
</dbReference>
<protein>
    <submittedName>
        <fullName evidence="7">Diuretic hormone</fullName>
    </submittedName>
</protein>
<feature type="transmembrane region" description="Helical" evidence="5">
    <location>
        <begin position="106"/>
        <end position="126"/>
    </location>
</feature>
<dbReference type="Proteomes" id="UP001307889">
    <property type="component" value="Chromosome 7"/>
</dbReference>
<keyword evidence="3 5" id="KW-1133">Transmembrane helix</keyword>
<feature type="transmembrane region" description="Helical" evidence="5">
    <location>
        <begin position="76"/>
        <end position="94"/>
    </location>
</feature>
<evidence type="ECO:0000313" key="7">
    <source>
        <dbReference type="EMBL" id="BES96493.1"/>
    </source>
</evidence>
<keyword evidence="8" id="KW-1185">Reference proteome</keyword>
<feature type="transmembrane region" description="Helical" evidence="5">
    <location>
        <begin position="32"/>
        <end position="56"/>
    </location>
</feature>
<sequence>MAGTRISSLLQNIGQGDMKSCPWMATSSSDWIYSSSALIVLAVNLLFLINIMWVLITKLRSSNNVETQQYRKATKALVVLIPLLGVTYILFVVGPTEGPWASIYSYLRAFLLSTQGLLVALFYCFMTAEVQNTVKHHFSRWKDARAIGTRRYTYSKDWSPNTRTESIRLYSKHEVAPYKKRESTASESTTLTLVGYGGGSRLSNGSTAPSTVAVRAPISPFLEPPLENSV</sequence>
<evidence type="ECO:0000256" key="4">
    <source>
        <dbReference type="ARBA" id="ARBA00023136"/>
    </source>
</evidence>
<dbReference type="PROSITE" id="PS50261">
    <property type="entry name" value="G_PROTEIN_RECEP_F2_4"/>
    <property type="match status" value="1"/>
</dbReference>
<accession>A0ABN7AWE4</accession>
<organism evidence="7 8">
    <name type="scientific">Nesidiocoris tenuis</name>
    <dbReference type="NCBI Taxonomy" id="355587"/>
    <lineage>
        <taxon>Eukaryota</taxon>
        <taxon>Metazoa</taxon>
        <taxon>Ecdysozoa</taxon>
        <taxon>Arthropoda</taxon>
        <taxon>Hexapoda</taxon>
        <taxon>Insecta</taxon>
        <taxon>Pterygota</taxon>
        <taxon>Neoptera</taxon>
        <taxon>Paraneoptera</taxon>
        <taxon>Hemiptera</taxon>
        <taxon>Heteroptera</taxon>
        <taxon>Panheteroptera</taxon>
        <taxon>Cimicomorpha</taxon>
        <taxon>Miridae</taxon>
        <taxon>Dicyphina</taxon>
        <taxon>Nesidiocoris</taxon>
    </lineage>
</organism>
<dbReference type="PRINTS" id="PR00249">
    <property type="entry name" value="GPCRSECRETIN"/>
</dbReference>
<name>A0ABN7AWE4_9HEMI</name>
<keyword evidence="2 5" id="KW-0812">Transmembrane</keyword>
<evidence type="ECO:0000256" key="1">
    <source>
        <dbReference type="ARBA" id="ARBA00004141"/>
    </source>
</evidence>
<dbReference type="Pfam" id="PF00002">
    <property type="entry name" value="7tm_2"/>
    <property type="match status" value="1"/>
</dbReference>
<evidence type="ECO:0000256" key="5">
    <source>
        <dbReference type="SAM" id="Phobius"/>
    </source>
</evidence>
<dbReference type="PANTHER" id="PTHR45620">
    <property type="entry name" value="PDF RECEPTOR-LIKE PROTEIN-RELATED"/>
    <property type="match status" value="1"/>
</dbReference>
<evidence type="ECO:0000256" key="2">
    <source>
        <dbReference type="ARBA" id="ARBA00022692"/>
    </source>
</evidence>
<dbReference type="InterPro" id="IPR017981">
    <property type="entry name" value="GPCR_2-like_7TM"/>
</dbReference>
<proteinExistence type="predicted"/>
<dbReference type="Gene3D" id="1.20.1070.10">
    <property type="entry name" value="Rhodopsin 7-helix transmembrane proteins"/>
    <property type="match status" value="1"/>
</dbReference>
<feature type="domain" description="G-protein coupled receptors family 2 profile 2" evidence="6">
    <location>
        <begin position="1"/>
        <end position="127"/>
    </location>
</feature>
<reference evidence="7 8" key="1">
    <citation type="submission" date="2023-09" db="EMBL/GenBank/DDBJ databases">
        <title>Nesidiocoris tenuis whole genome shotgun sequence.</title>
        <authorList>
            <person name="Shibata T."/>
            <person name="Shimoda M."/>
            <person name="Kobayashi T."/>
            <person name="Uehara T."/>
        </authorList>
    </citation>
    <scope>NUCLEOTIDE SEQUENCE [LARGE SCALE GENOMIC DNA]</scope>
    <source>
        <strain evidence="7 8">Japan</strain>
    </source>
</reference>
<dbReference type="EMBL" id="AP028915">
    <property type="protein sequence ID" value="BES96493.1"/>
    <property type="molecule type" value="Genomic_DNA"/>
</dbReference>
<keyword evidence="4 5" id="KW-0472">Membrane</keyword>
<dbReference type="PANTHER" id="PTHR45620:SF15">
    <property type="entry name" value="DIURETIC HORMONE 44 RECEPTOR 1-RELATED"/>
    <property type="match status" value="1"/>
</dbReference>
<dbReference type="PRINTS" id="PR01127">
    <property type="entry name" value="DIUHORMONER"/>
</dbReference>
<dbReference type="InterPro" id="IPR002001">
    <property type="entry name" value="GPCR_2_diuretic_rcpt"/>
</dbReference>
<evidence type="ECO:0000259" key="6">
    <source>
        <dbReference type="PROSITE" id="PS50261"/>
    </source>
</evidence>